<evidence type="ECO:0000256" key="1">
    <source>
        <dbReference type="SAM" id="MobiDB-lite"/>
    </source>
</evidence>
<sequence>MPEDDMLQSGTNDVALPEDQFSDEDEELPESQRMEAEKFALEFLGKVIRLRGVRIDREHFLTAELHRRGLGTTAIERALAESPAAAGIPLEELDRIAASVVEFETRKSTAMSFAAGIPGGFAMIGTIPGDVTQFYVHAFRIMQKVAYVYGWKDLLTDVDAVDDETLGKLAAFLGVMMGVGGASATVTNFASSVARPAVQKQIAGVALTKTSWYVPMKNVLRVIGVKLTKDSFAKATSKVVPVAGGVISGGLTYTTLRLQSRRLIKHLRQLPPPGVDAEEYLARLHAVDETEAEKAGASLQVRISTAAGSLRDRLPSPRAEENAGGRARAAAKEAGARAERAVGSVKGRVDALFTRKTRGGEAGADEVE</sequence>
<keyword evidence="3" id="KW-1185">Reference proteome</keyword>
<dbReference type="RefSeq" id="WP_051486782.1">
    <property type="nucleotide sequence ID" value="NZ_KK069993.1"/>
</dbReference>
<comment type="caution">
    <text evidence="2">The sequence shown here is derived from an EMBL/GenBank/DDBJ whole genome shotgun (WGS) entry which is preliminary data.</text>
</comment>
<feature type="region of interest" description="Disordered" evidence="1">
    <location>
        <begin position="349"/>
        <end position="368"/>
    </location>
</feature>
<gene>
    <name evidence="2" type="ORF">BF93_17495</name>
</gene>
<dbReference type="eggNOG" id="ENOG502ZBZ3">
    <property type="taxonomic scope" value="Bacteria"/>
</dbReference>
<proteinExistence type="predicted"/>
<feature type="compositionally biased region" description="Basic and acidic residues" evidence="1">
    <location>
        <begin position="330"/>
        <end position="340"/>
    </location>
</feature>
<organism evidence="2 3">
    <name type="scientific">Brachybacterium phenoliresistens</name>
    <dbReference type="NCBI Taxonomy" id="396014"/>
    <lineage>
        <taxon>Bacteria</taxon>
        <taxon>Bacillati</taxon>
        <taxon>Actinomycetota</taxon>
        <taxon>Actinomycetes</taxon>
        <taxon>Micrococcales</taxon>
        <taxon>Dermabacteraceae</taxon>
        <taxon>Brachybacterium</taxon>
    </lineage>
</organism>
<feature type="compositionally biased region" description="Basic and acidic residues" evidence="1">
    <location>
        <begin position="310"/>
        <end position="323"/>
    </location>
</feature>
<dbReference type="HOGENOM" id="CLU_071994_0_0_11"/>
<feature type="compositionally biased region" description="Acidic residues" evidence="1">
    <location>
        <begin position="20"/>
        <end position="29"/>
    </location>
</feature>
<dbReference type="Proteomes" id="UP000023067">
    <property type="component" value="Unassembled WGS sequence"/>
</dbReference>
<feature type="region of interest" description="Disordered" evidence="1">
    <location>
        <begin position="1"/>
        <end position="32"/>
    </location>
</feature>
<evidence type="ECO:0000313" key="2">
    <source>
        <dbReference type="EMBL" id="EWS81346.1"/>
    </source>
</evidence>
<name>Z9JU70_9MICO</name>
<dbReference type="PATRIC" id="fig|396014.3.peg.1841"/>
<evidence type="ECO:0000313" key="3">
    <source>
        <dbReference type="Proteomes" id="UP000023067"/>
    </source>
</evidence>
<accession>Z9JU70</accession>
<reference evidence="2 3" key="1">
    <citation type="submission" date="2014-02" db="EMBL/GenBank/DDBJ databases">
        <title>Genome sequence of Brachybacterium phenoliresistens strain W13A50.</title>
        <authorList>
            <person name="Wang X."/>
        </authorList>
    </citation>
    <scope>NUCLEOTIDE SEQUENCE [LARGE SCALE GENOMIC DNA]</scope>
    <source>
        <strain evidence="2 3">W13A50</strain>
    </source>
</reference>
<protein>
    <submittedName>
        <fullName evidence="2">Membrane protein</fullName>
    </submittedName>
</protein>
<dbReference type="EMBL" id="JDYK01000008">
    <property type="protein sequence ID" value="EWS81346.1"/>
    <property type="molecule type" value="Genomic_DNA"/>
</dbReference>
<dbReference type="AlphaFoldDB" id="Z9JU70"/>
<dbReference type="OrthoDB" id="306887at2"/>
<feature type="region of interest" description="Disordered" evidence="1">
    <location>
        <begin position="310"/>
        <end position="344"/>
    </location>
</feature>